<dbReference type="AlphaFoldDB" id="X1K4H0"/>
<organism evidence="2">
    <name type="scientific">marine sediment metagenome</name>
    <dbReference type="NCBI Taxonomy" id="412755"/>
    <lineage>
        <taxon>unclassified sequences</taxon>
        <taxon>metagenomes</taxon>
        <taxon>ecological metagenomes</taxon>
    </lineage>
</organism>
<accession>X1K4H0</accession>
<name>X1K4H0_9ZZZZ</name>
<comment type="caution">
    <text evidence="2">The sequence shown here is derived from an EMBL/GenBank/DDBJ whole genome shotgun (WGS) entry which is preliminary data.</text>
</comment>
<gene>
    <name evidence="2" type="ORF">S03H2_65239</name>
</gene>
<dbReference type="EMBL" id="BARU01042461">
    <property type="protein sequence ID" value="GAH85174.1"/>
    <property type="molecule type" value="Genomic_DNA"/>
</dbReference>
<evidence type="ECO:0000256" key="1">
    <source>
        <dbReference type="SAM" id="MobiDB-lite"/>
    </source>
</evidence>
<sequence length="103" mass="11665">MEKEIPPGESISGFTEPFQSCASSDDEPGSIFEFIEIVLQDVFPFRHLVDLIQTDPNRPILSLGIVDVRFKKIRILKVLIADGAQVPIEIEFIEFLLMQEIFG</sequence>
<protein>
    <submittedName>
        <fullName evidence="2">Uncharacterized protein</fullName>
    </submittedName>
</protein>
<proteinExistence type="predicted"/>
<feature type="region of interest" description="Disordered" evidence="1">
    <location>
        <begin position="1"/>
        <end position="25"/>
    </location>
</feature>
<evidence type="ECO:0000313" key="2">
    <source>
        <dbReference type="EMBL" id="GAH85174.1"/>
    </source>
</evidence>
<reference evidence="2" key="1">
    <citation type="journal article" date="2014" name="Front. Microbiol.">
        <title>High frequency of phylogenetically diverse reductive dehalogenase-homologous genes in deep subseafloor sedimentary metagenomes.</title>
        <authorList>
            <person name="Kawai M."/>
            <person name="Futagami T."/>
            <person name="Toyoda A."/>
            <person name="Takaki Y."/>
            <person name="Nishi S."/>
            <person name="Hori S."/>
            <person name="Arai W."/>
            <person name="Tsubouchi T."/>
            <person name="Morono Y."/>
            <person name="Uchiyama I."/>
            <person name="Ito T."/>
            <person name="Fujiyama A."/>
            <person name="Inagaki F."/>
            <person name="Takami H."/>
        </authorList>
    </citation>
    <scope>NUCLEOTIDE SEQUENCE</scope>
    <source>
        <strain evidence="2">Expedition CK06-06</strain>
    </source>
</reference>